<comment type="caution">
    <text evidence="1">The sequence shown here is derived from an EMBL/GenBank/DDBJ whole genome shotgun (WGS) entry which is preliminary data.</text>
</comment>
<sequence length="137" mass="15224">MKGVKASRRGPKISHLLFADDCIMFGEASEKGAKILKDILKEYENCSGQCINFNKSSIFYSTNTKTPTLLGVRSSTSLEKYLGLSNVVGRQKKEAFQVLIDRIVKRIDGWSTRLLSQGGKEIFIKAVLQAIPTYAMS</sequence>
<dbReference type="PANTHER" id="PTHR33116">
    <property type="entry name" value="REVERSE TRANSCRIPTASE ZINC-BINDING DOMAIN-CONTAINING PROTEIN-RELATED-RELATED"/>
    <property type="match status" value="1"/>
</dbReference>
<gene>
    <name evidence="1" type="ORF">EPI10_006653</name>
</gene>
<keyword evidence="2" id="KW-1185">Reference proteome</keyword>
<proteinExistence type="predicted"/>
<dbReference type="PANTHER" id="PTHR33116:SF86">
    <property type="entry name" value="REVERSE TRANSCRIPTASE DOMAIN-CONTAINING PROTEIN"/>
    <property type="match status" value="1"/>
</dbReference>
<dbReference type="AlphaFoldDB" id="A0A5B6WT83"/>
<dbReference type="OrthoDB" id="1936608at2759"/>
<keyword evidence="1" id="KW-0808">Transferase</keyword>
<evidence type="ECO:0000313" key="2">
    <source>
        <dbReference type="Proteomes" id="UP000325315"/>
    </source>
</evidence>
<name>A0A5B6WT83_9ROSI</name>
<dbReference type="EMBL" id="SMMG02000002">
    <property type="protein sequence ID" value="KAA3484578.1"/>
    <property type="molecule type" value="Genomic_DNA"/>
</dbReference>
<accession>A0A5B6WT83</accession>
<dbReference type="GO" id="GO:0003964">
    <property type="term" value="F:RNA-directed DNA polymerase activity"/>
    <property type="evidence" value="ECO:0007669"/>
    <property type="project" value="UniProtKB-KW"/>
</dbReference>
<dbReference type="Proteomes" id="UP000325315">
    <property type="component" value="Unassembled WGS sequence"/>
</dbReference>
<protein>
    <submittedName>
        <fullName evidence="1">Reverse transcriptase</fullName>
    </submittedName>
</protein>
<keyword evidence="1" id="KW-0548">Nucleotidyltransferase</keyword>
<evidence type="ECO:0000313" key="1">
    <source>
        <dbReference type="EMBL" id="KAA3484578.1"/>
    </source>
</evidence>
<keyword evidence="1" id="KW-0695">RNA-directed DNA polymerase</keyword>
<organism evidence="1 2">
    <name type="scientific">Gossypium australe</name>
    <dbReference type="NCBI Taxonomy" id="47621"/>
    <lineage>
        <taxon>Eukaryota</taxon>
        <taxon>Viridiplantae</taxon>
        <taxon>Streptophyta</taxon>
        <taxon>Embryophyta</taxon>
        <taxon>Tracheophyta</taxon>
        <taxon>Spermatophyta</taxon>
        <taxon>Magnoliopsida</taxon>
        <taxon>eudicotyledons</taxon>
        <taxon>Gunneridae</taxon>
        <taxon>Pentapetalae</taxon>
        <taxon>rosids</taxon>
        <taxon>malvids</taxon>
        <taxon>Malvales</taxon>
        <taxon>Malvaceae</taxon>
        <taxon>Malvoideae</taxon>
        <taxon>Gossypium</taxon>
    </lineage>
</organism>
<reference evidence="2" key="1">
    <citation type="journal article" date="2019" name="Plant Biotechnol. J.">
        <title>Genome sequencing of the Australian wild diploid species Gossypium australe highlights disease resistance and delayed gland morphogenesis.</title>
        <authorList>
            <person name="Cai Y."/>
            <person name="Cai X."/>
            <person name="Wang Q."/>
            <person name="Wang P."/>
            <person name="Zhang Y."/>
            <person name="Cai C."/>
            <person name="Xu Y."/>
            <person name="Wang K."/>
            <person name="Zhou Z."/>
            <person name="Wang C."/>
            <person name="Geng S."/>
            <person name="Li B."/>
            <person name="Dong Q."/>
            <person name="Hou Y."/>
            <person name="Wang H."/>
            <person name="Ai P."/>
            <person name="Liu Z."/>
            <person name="Yi F."/>
            <person name="Sun M."/>
            <person name="An G."/>
            <person name="Cheng J."/>
            <person name="Zhang Y."/>
            <person name="Shi Q."/>
            <person name="Xie Y."/>
            <person name="Shi X."/>
            <person name="Chang Y."/>
            <person name="Huang F."/>
            <person name="Chen Y."/>
            <person name="Hong S."/>
            <person name="Mi L."/>
            <person name="Sun Q."/>
            <person name="Zhang L."/>
            <person name="Zhou B."/>
            <person name="Peng R."/>
            <person name="Zhang X."/>
            <person name="Liu F."/>
        </authorList>
    </citation>
    <scope>NUCLEOTIDE SEQUENCE [LARGE SCALE GENOMIC DNA]</scope>
    <source>
        <strain evidence="2">cv. PA1801</strain>
    </source>
</reference>